<sequence length="144" mass="16183">MTLRDLMNAPDILFGGKTIVLGGDFRQTLPLKKRATKEELIAASIDESYLWWHFKICTLKENMGLLRSGLTNEEQQHSKTFAKWLLNVGNGEIGEPDEENDQDNSWITIPPEYLIIPDETGLSQLIDFIPDATLKTPNAGALQL</sequence>
<keyword evidence="4" id="KW-1185">Reference proteome</keyword>
<keyword evidence="1" id="KW-0547">Nucleotide-binding</keyword>
<comment type="caution">
    <text evidence="3">The sequence shown here is derived from an EMBL/GenBank/DDBJ whole genome shotgun (WGS) entry which is preliminary data.</text>
</comment>
<organism evidence="3 4">
    <name type="scientific">Tanacetum coccineum</name>
    <dbReference type="NCBI Taxonomy" id="301880"/>
    <lineage>
        <taxon>Eukaryota</taxon>
        <taxon>Viridiplantae</taxon>
        <taxon>Streptophyta</taxon>
        <taxon>Embryophyta</taxon>
        <taxon>Tracheophyta</taxon>
        <taxon>Spermatophyta</taxon>
        <taxon>Magnoliopsida</taxon>
        <taxon>eudicotyledons</taxon>
        <taxon>Gunneridae</taxon>
        <taxon>Pentapetalae</taxon>
        <taxon>asterids</taxon>
        <taxon>campanulids</taxon>
        <taxon>Asterales</taxon>
        <taxon>Asteraceae</taxon>
        <taxon>Asteroideae</taxon>
        <taxon>Anthemideae</taxon>
        <taxon>Anthemidinae</taxon>
        <taxon>Tanacetum</taxon>
    </lineage>
</organism>
<protein>
    <recommendedName>
        <fullName evidence="1">ATP-dependent DNA helicase</fullName>
        <ecNumber evidence="1">5.6.2.3</ecNumber>
    </recommendedName>
</protein>
<keyword evidence="1" id="KW-0233">DNA recombination</keyword>
<keyword evidence="1" id="KW-0227">DNA damage</keyword>
<proteinExistence type="inferred from homology"/>
<keyword evidence="1" id="KW-0378">Hydrolase</keyword>
<dbReference type="PANTHER" id="PTHR10492:SF96">
    <property type="entry name" value="ATP-DEPENDENT DNA HELICASE"/>
    <property type="match status" value="1"/>
</dbReference>
<name>A0ABQ4WLI7_9ASTR</name>
<keyword evidence="1" id="KW-0234">DNA repair</keyword>
<dbReference type="GO" id="GO:0004386">
    <property type="term" value="F:helicase activity"/>
    <property type="evidence" value="ECO:0007669"/>
    <property type="project" value="UniProtKB-KW"/>
</dbReference>
<evidence type="ECO:0000256" key="1">
    <source>
        <dbReference type="RuleBase" id="RU363044"/>
    </source>
</evidence>
<accession>A0ABQ4WLI7</accession>
<comment type="similarity">
    <text evidence="1">Belongs to the helicase family.</text>
</comment>
<dbReference type="EMBL" id="BQNB010008743">
    <property type="protein sequence ID" value="GJS53678.1"/>
    <property type="molecule type" value="Genomic_DNA"/>
</dbReference>
<evidence type="ECO:0000313" key="3">
    <source>
        <dbReference type="EMBL" id="GJS53678.1"/>
    </source>
</evidence>
<dbReference type="EC" id="5.6.2.3" evidence="1"/>
<reference evidence="3" key="1">
    <citation type="journal article" date="2022" name="Int. J. Mol. Sci.">
        <title>Draft Genome of Tanacetum Coccineum: Genomic Comparison of Closely Related Tanacetum-Family Plants.</title>
        <authorList>
            <person name="Yamashiro T."/>
            <person name="Shiraishi A."/>
            <person name="Nakayama K."/>
            <person name="Satake H."/>
        </authorList>
    </citation>
    <scope>NUCLEOTIDE SEQUENCE</scope>
</reference>
<keyword evidence="1 3" id="KW-0347">Helicase</keyword>
<evidence type="ECO:0000313" key="4">
    <source>
        <dbReference type="Proteomes" id="UP001151760"/>
    </source>
</evidence>
<gene>
    <name evidence="3" type="ORF">Tco_0627040</name>
</gene>
<dbReference type="PANTHER" id="PTHR10492">
    <property type="match status" value="1"/>
</dbReference>
<evidence type="ECO:0000259" key="2">
    <source>
        <dbReference type="Pfam" id="PF05970"/>
    </source>
</evidence>
<feature type="domain" description="DNA helicase Pif1-like DEAD-box helicase" evidence="2">
    <location>
        <begin position="2"/>
        <end position="98"/>
    </location>
</feature>
<comment type="catalytic activity">
    <reaction evidence="1">
        <text>ATP + H2O = ADP + phosphate + H(+)</text>
        <dbReference type="Rhea" id="RHEA:13065"/>
        <dbReference type="ChEBI" id="CHEBI:15377"/>
        <dbReference type="ChEBI" id="CHEBI:15378"/>
        <dbReference type="ChEBI" id="CHEBI:30616"/>
        <dbReference type="ChEBI" id="CHEBI:43474"/>
        <dbReference type="ChEBI" id="CHEBI:456216"/>
        <dbReference type="EC" id="5.6.2.3"/>
    </reaction>
</comment>
<keyword evidence="1" id="KW-0067">ATP-binding</keyword>
<reference evidence="3" key="2">
    <citation type="submission" date="2022-01" db="EMBL/GenBank/DDBJ databases">
        <authorList>
            <person name="Yamashiro T."/>
            <person name="Shiraishi A."/>
            <person name="Satake H."/>
            <person name="Nakayama K."/>
        </authorList>
    </citation>
    <scope>NUCLEOTIDE SEQUENCE</scope>
</reference>
<comment type="cofactor">
    <cofactor evidence="1">
        <name>Mg(2+)</name>
        <dbReference type="ChEBI" id="CHEBI:18420"/>
    </cofactor>
</comment>
<dbReference type="Proteomes" id="UP001151760">
    <property type="component" value="Unassembled WGS sequence"/>
</dbReference>
<dbReference type="Pfam" id="PF05970">
    <property type="entry name" value="PIF1"/>
    <property type="match status" value="1"/>
</dbReference>
<dbReference type="InterPro" id="IPR010285">
    <property type="entry name" value="DNA_helicase_pif1-like_DEAD"/>
</dbReference>